<dbReference type="OrthoDB" id="5121495at2"/>
<dbReference type="RefSeq" id="WP_072950898.1">
    <property type="nucleotide sequence ID" value="NZ_FNSV01000008.1"/>
</dbReference>
<keyword evidence="3" id="KW-1185">Reference proteome</keyword>
<protein>
    <recommendedName>
        <fullName evidence="1">DUF3846 domain-containing protein</fullName>
    </recommendedName>
</protein>
<evidence type="ECO:0000313" key="2">
    <source>
        <dbReference type="EMBL" id="SED97771.1"/>
    </source>
</evidence>
<dbReference type="AlphaFoldDB" id="A0A1H5F356"/>
<dbReference type="Pfam" id="PF12957">
    <property type="entry name" value="DUF3846"/>
    <property type="match status" value="1"/>
</dbReference>
<sequence>MTATTSTQTTLTAQAVRIGVDGRAEVIDLGAGESTGSAVRAAIGCRWFDVVRLGDLDMWVDDEGAIVADAEVNLVATAIARAHGAIWQPFCGAVVFAAHDGNGATVGLSDAQKEALLTGVVFVPTVHH</sequence>
<reference evidence="3" key="1">
    <citation type="submission" date="2016-10" db="EMBL/GenBank/DDBJ databases">
        <authorList>
            <person name="Varghese N."/>
            <person name="Submissions S."/>
        </authorList>
    </citation>
    <scope>NUCLEOTIDE SEQUENCE [LARGE SCALE GENOMIC DNA]</scope>
    <source>
        <strain evidence="3">DSM 44498</strain>
    </source>
</reference>
<dbReference type="Proteomes" id="UP000183561">
    <property type="component" value="Unassembled WGS sequence"/>
</dbReference>
<evidence type="ECO:0000259" key="1">
    <source>
        <dbReference type="Pfam" id="PF12957"/>
    </source>
</evidence>
<dbReference type="EMBL" id="FNSV01000008">
    <property type="protein sequence ID" value="SED97771.1"/>
    <property type="molecule type" value="Genomic_DNA"/>
</dbReference>
<name>A0A1H5F356_9NOCA</name>
<dbReference type="InterPro" id="IPR024559">
    <property type="entry name" value="DUF3846"/>
</dbReference>
<feature type="domain" description="DUF3846" evidence="1">
    <location>
        <begin position="25"/>
        <end position="115"/>
    </location>
</feature>
<evidence type="ECO:0000313" key="3">
    <source>
        <dbReference type="Proteomes" id="UP000183561"/>
    </source>
</evidence>
<organism evidence="2 3">
    <name type="scientific">Rhodococcus koreensis</name>
    <dbReference type="NCBI Taxonomy" id="99653"/>
    <lineage>
        <taxon>Bacteria</taxon>
        <taxon>Bacillati</taxon>
        <taxon>Actinomycetota</taxon>
        <taxon>Actinomycetes</taxon>
        <taxon>Mycobacteriales</taxon>
        <taxon>Nocardiaceae</taxon>
        <taxon>Rhodococcus</taxon>
    </lineage>
</organism>
<accession>A0A1H5F356</accession>
<proteinExistence type="predicted"/>
<gene>
    <name evidence="2" type="ORF">SAMN04490239_9484</name>
</gene>